<reference evidence="1" key="1">
    <citation type="submission" date="2022-10" db="EMBL/GenBank/DDBJ databases">
        <title>Chitiniphilus purpureus sp. nov., a novel chitin-degrading bacterium isolated from crawfish pond sediment.</title>
        <authorList>
            <person name="Li K."/>
        </authorList>
    </citation>
    <scope>NUCLEOTIDE SEQUENCE</scope>
    <source>
        <strain evidence="1">CD1</strain>
    </source>
</reference>
<name>A0ABY6DJR4_9NEIS</name>
<protein>
    <recommendedName>
        <fullName evidence="3">Thioredoxin family protein</fullName>
    </recommendedName>
</protein>
<evidence type="ECO:0000313" key="1">
    <source>
        <dbReference type="EMBL" id="UXY13676.1"/>
    </source>
</evidence>
<dbReference type="RefSeq" id="WP_263122894.1">
    <property type="nucleotide sequence ID" value="NZ_CP106753.1"/>
</dbReference>
<dbReference type="Gene3D" id="3.40.30.10">
    <property type="entry name" value="Glutaredoxin"/>
    <property type="match status" value="1"/>
</dbReference>
<dbReference type="Proteomes" id="UP001061302">
    <property type="component" value="Chromosome"/>
</dbReference>
<evidence type="ECO:0008006" key="3">
    <source>
        <dbReference type="Google" id="ProtNLM"/>
    </source>
</evidence>
<sequence>MNPLHDAALLDPWRDAQRIAERLGQVDTRAYLVLGAQAWCEKCRTVYPVLLETAVAEQQRHPHHLWLWLDLEDHAEFIGDYLPADLPELLCFEQGQLIHRSVLEPGKPVADGLPPAGTGSASDPAVAILRSLKQANWGA</sequence>
<evidence type="ECO:0000313" key="2">
    <source>
        <dbReference type="Proteomes" id="UP001061302"/>
    </source>
</evidence>
<keyword evidence="2" id="KW-1185">Reference proteome</keyword>
<proteinExistence type="predicted"/>
<accession>A0ABY6DJR4</accession>
<dbReference type="EMBL" id="CP106753">
    <property type="protein sequence ID" value="UXY13676.1"/>
    <property type="molecule type" value="Genomic_DNA"/>
</dbReference>
<gene>
    <name evidence="1" type="ORF">N8I74_10105</name>
</gene>
<dbReference type="SUPFAM" id="SSF52833">
    <property type="entry name" value="Thioredoxin-like"/>
    <property type="match status" value="1"/>
</dbReference>
<organism evidence="1 2">
    <name type="scientific">Chitiniphilus purpureus</name>
    <dbReference type="NCBI Taxonomy" id="2981137"/>
    <lineage>
        <taxon>Bacteria</taxon>
        <taxon>Pseudomonadati</taxon>
        <taxon>Pseudomonadota</taxon>
        <taxon>Betaproteobacteria</taxon>
        <taxon>Neisseriales</taxon>
        <taxon>Chitinibacteraceae</taxon>
        <taxon>Chitiniphilus</taxon>
    </lineage>
</organism>
<dbReference type="InterPro" id="IPR036249">
    <property type="entry name" value="Thioredoxin-like_sf"/>
</dbReference>